<feature type="chain" id="PRO_5021709976" description="Alpha-amylase" evidence="8">
    <location>
        <begin position="23"/>
        <end position="579"/>
    </location>
</feature>
<dbReference type="RefSeq" id="WP_141624760.1">
    <property type="nucleotide sequence ID" value="NZ_CP041242.1"/>
</dbReference>
<dbReference type="CDD" id="cd11339">
    <property type="entry name" value="AmyAc_bac_CMD_like_2"/>
    <property type="match status" value="1"/>
</dbReference>
<dbReference type="AlphaFoldDB" id="A0A514BVL3"/>
<evidence type="ECO:0000256" key="3">
    <source>
        <dbReference type="ARBA" id="ARBA00022723"/>
    </source>
</evidence>
<feature type="domain" description="Glycosyl hydrolase family 13 catalytic" evidence="9">
    <location>
        <begin position="53"/>
        <end position="462"/>
    </location>
</feature>
<proteinExistence type="inferred from homology"/>
<sequence length="579" mass="63370">MRPVLSTLAIALALLGAGCAHSPTEAPATLPAATLRPAYYGTLEPLASDAVYFVVTDRFVNGDPSNDHRDQGGPDAARRTFDRPVPGAGANGANIGYLGGDFKGLLDNAGYIADMGFGAVWITPIVDNPDEAFTGGDPIGSDAFFKDRGKTGYHGYWGVNFFELDEHLPSRKLDFAGLTRGLRKHGLKTVLDIVANHGSPSYTMPEPQPGFGQIFDADGTLIADHQNLHPGELDPENNPLHAFFHAEPDLAQLSNNDDTSPVVLDYFCRAYLKWAGQGADAFRIDTIRHMPVAFWKSFSDCIRAEHPDFFMFGEAFDYAAENIAPFTWPENGGVSVLDFPLKERIDAVFSVKQHDDGKHGYEHIVDALYLTGGPYHNPYELMTFYDNHDMPRMDASDEGFIDAHNFLFTARGIPVIYYGSEVGFMRGTGEHAGNRNYFGQPRVNAAEGHPIHAALRRIAKVREATPALQRGLQLNVEMAGDRAVFYRVLQEGGFAQIALVMLNKGDAPAAFEVERWLQPGEWRAAISGDRQVVEDSGTLQATVPAHGVEVWLLNAPVRRADLRAALDEAMAERIGGPKN</sequence>
<feature type="signal peptide" evidence="8">
    <location>
        <begin position="1"/>
        <end position="22"/>
    </location>
</feature>
<keyword evidence="3" id="KW-0479">Metal-binding</keyword>
<dbReference type="EMBL" id="CP041242">
    <property type="protein sequence ID" value="QDH71428.1"/>
    <property type="molecule type" value="Genomic_DNA"/>
</dbReference>
<keyword evidence="6" id="KW-0326">Glycosidase</keyword>
<comment type="similarity">
    <text evidence="2 5">Belongs to the glycosyl hydrolase 13 family.</text>
</comment>
<dbReference type="SMART" id="SM00642">
    <property type="entry name" value="Aamy"/>
    <property type="match status" value="1"/>
</dbReference>
<keyword evidence="4 8" id="KW-0732">Signal</keyword>
<feature type="compositionally biased region" description="Basic and acidic residues" evidence="7">
    <location>
        <begin position="65"/>
        <end position="82"/>
    </location>
</feature>
<dbReference type="PROSITE" id="PS51257">
    <property type="entry name" value="PROKAR_LIPOPROTEIN"/>
    <property type="match status" value="1"/>
</dbReference>
<dbReference type="GO" id="GO:0004556">
    <property type="term" value="F:alpha-amylase activity"/>
    <property type="evidence" value="ECO:0007669"/>
    <property type="project" value="UniProtKB-UniRule"/>
</dbReference>
<dbReference type="OrthoDB" id="9805159at2"/>
<dbReference type="EC" id="3.2.1.1" evidence="6"/>
<dbReference type="PANTHER" id="PTHR10357:SF215">
    <property type="entry name" value="ALPHA-AMYLASE 1"/>
    <property type="match status" value="1"/>
</dbReference>
<evidence type="ECO:0000256" key="1">
    <source>
        <dbReference type="ARBA" id="ARBA00001913"/>
    </source>
</evidence>
<dbReference type="Gene3D" id="3.20.20.80">
    <property type="entry name" value="Glycosidases"/>
    <property type="match status" value="1"/>
</dbReference>
<evidence type="ECO:0000313" key="11">
    <source>
        <dbReference type="Proteomes" id="UP000317199"/>
    </source>
</evidence>
<keyword evidence="6" id="KW-0378">Hydrolase</keyword>
<dbReference type="GO" id="GO:0005975">
    <property type="term" value="P:carbohydrate metabolic process"/>
    <property type="evidence" value="ECO:0007669"/>
    <property type="project" value="InterPro"/>
</dbReference>
<dbReference type="KEGG" id="lyj:FKV23_16000"/>
<dbReference type="InterPro" id="IPR006046">
    <property type="entry name" value="Alpha_amylase"/>
</dbReference>
<dbReference type="Pfam" id="PF00128">
    <property type="entry name" value="Alpha-amylase"/>
    <property type="match status" value="2"/>
</dbReference>
<reference evidence="10 11" key="1">
    <citation type="submission" date="2019-06" db="EMBL/GenBank/DDBJ databases">
        <title>Lysobacter alkalisoli sp. nov. isolated from saline-alkali soil.</title>
        <authorList>
            <person name="Sun J.-Q."/>
            <person name="Xu L."/>
        </authorList>
    </citation>
    <scope>NUCLEOTIDE SEQUENCE [LARGE SCALE GENOMIC DNA]</scope>
    <source>
        <strain evidence="10 11">SJ-36</strain>
    </source>
</reference>
<comment type="catalytic activity">
    <reaction evidence="6">
        <text>Endohydrolysis of (1-&gt;4)-alpha-D-glucosidic linkages in polysaccharides containing three or more (1-&gt;4)-alpha-linked D-glucose units.</text>
        <dbReference type="EC" id="3.2.1.1"/>
    </reaction>
</comment>
<name>A0A514BVL3_9GAMM</name>
<feature type="region of interest" description="Disordered" evidence="7">
    <location>
        <begin position="63"/>
        <end position="84"/>
    </location>
</feature>
<dbReference type="Proteomes" id="UP000317199">
    <property type="component" value="Chromosome"/>
</dbReference>
<dbReference type="GO" id="GO:0016740">
    <property type="term" value="F:transferase activity"/>
    <property type="evidence" value="ECO:0007669"/>
    <property type="project" value="UniProtKB-KW"/>
</dbReference>
<dbReference type="InterPro" id="IPR006047">
    <property type="entry name" value="GH13_cat_dom"/>
</dbReference>
<evidence type="ECO:0000313" key="10">
    <source>
        <dbReference type="EMBL" id="QDH71428.1"/>
    </source>
</evidence>
<dbReference type="InterPro" id="IPR017853">
    <property type="entry name" value="GH"/>
</dbReference>
<organism evidence="10 11">
    <name type="scientific">Marilutibacter alkalisoli</name>
    <dbReference type="NCBI Taxonomy" id="2591633"/>
    <lineage>
        <taxon>Bacteria</taxon>
        <taxon>Pseudomonadati</taxon>
        <taxon>Pseudomonadota</taxon>
        <taxon>Gammaproteobacteria</taxon>
        <taxon>Lysobacterales</taxon>
        <taxon>Lysobacteraceae</taxon>
        <taxon>Marilutibacter</taxon>
    </lineage>
</organism>
<evidence type="ECO:0000256" key="2">
    <source>
        <dbReference type="ARBA" id="ARBA00008061"/>
    </source>
</evidence>
<dbReference type="PRINTS" id="PR00110">
    <property type="entry name" value="ALPHAAMYLASE"/>
</dbReference>
<accession>A0A514BVL3</accession>
<comment type="cofactor">
    <cofactor evidence="1">
        <name>Ca(2+)</name>
        <dbReference type="ChEBI" id="CHEBI:29108"/>
    </cofactor>
</comment>
<protein>
    <recommendedName>
        <fullName evidence="6">Alpha-amylase</fullName>
        <ecNumber evidence="6">3.2.1.1</ecNumber>
    </recommendedName>
</protein>
<dbReference type="SUPFAM" id="SSF51445">
    <property type="entry name" value="(Trans)glycosidases"/>
    <property type="match status" value="1"/>
</dbReference>
<keyword evidence="6" id="KW-0119">Carbohydrate metabolism</keyword>
<keyword evidence="10" id="KW-0808">Transferase</keyword>
<evidence type="ECO:0000259" key="9">
    <source>
        <dbReference type="SMART" id="SM00642"/>
    </source>
</evidence>
<evidence type="ECO:0000256" key="6">
    <source>
        <dbReference type="RuleBase" id="RU361134"/>
    </source>
</evidence>
<keyword evidence="11" id="KW-1185">Reference proteome</keyword>
<evidence type="ECO:0000256" key="8">
    <source>
        <dbReference type="SAM" id="SignalP"/>
    </source>
</evidence>
<gene>
    <name evidence="10" type="ORF">FKV23_16000</name>
</gene>
<evidence type="ECO:0000256" key="5">
    <source>
        <dbReference type="RuleBase" id="RU003615"/>
    </source>
</evidence>
<dbReference type="GO" id="GO:0046872">
    <property type="term" value="F:metal ion binding"/>
    <property type="evidence" value="ECO:0007669"/>
    <property type="project" value="UniProtKB-KW"/>
</dbReference>
<evidence type="ECO:0000256" key="7">
    <source>
        <dbReference type="SAM" id="MobiDB-lite"/>
    </source>
</evidence>
<evidence type="ECO:0000256" key="4">
    <source>
        <dbReference type="ARBA" id="ARBA00022729"/>
    </source>
</evidence>
<dbReference type="PANTHER" id="PTHR10357">
    <property type="entry name" value="ALPHA-AMYLASE FAMILY MEMBER"/>
    <property type="match status" value="1"/>
</dbReference>